<gene>
    <name evidence="1" type="ORF">LZ495_05335</name>
</gene>
<comment type="caution">
    <text evidence="1">The sequence shown here is derived from an EMBL/GenBank/DDBJ whole genome shotgun (WGS) entry which is preliminary data.</text>
</comment>
<keyword evidence="2" id="KW-1185">Reference proteome</keyword>
<accession>A0AA41PVJ3</accession>
<protein>
    <recommendedName>
        <fullName evidence="3">DUF4034 domain-containing protein</fullName>
    </recommendedName>
</protein>
<dbReference type="EMBL" id="JAKFHA010000002">
    <property type="protein sequence ID" value="MCF2526645.1"/>
    <property type="molecule type" value="Genomic_DNA"/>
</dbReference>
<name>A0AA41PVJ3_9ACTN</name>
<organism evidence="1 2">
    <name type="scientific">Yinghuangia soli</name>
    <dbReference type="NCBI Taxonomy" id="2908204"/>
    <lineage>
        <taxon>Bacteria</taxon>
        <taxon>Bacillati</taxon>
        <taxon>Actinomycetota</taxon>
        <taxon>Actinomycetes</taxon>
        <taxon>Kitasatosporales</taxon>
        <taxon>Streptomycetaceae</taxon>
        <taxon>Yinghuangia</taxon>
    </lineage>
</organism>
<dbReference type="Proteomes" id="UP001165378">
    <property type="component" value="Unassembled WGS sequence"/>
</dbReference>
<dbReference type="AlphaFoldDB" id="A0AA41PVJ3"/>
<evidence type="ECO:0008006" key="3">
    <source>
        <dbReference type="Google" id="ProtNLM"/>
    </source>
</evidence>
<dbReference type="RefSeq" id="WP_235050747.1">
    <property type="nucleotide sequence ID" value="NZ_JAKFHA010000002.1"/>
</dbReference>
<reference evidence="1" key="1">
    <citation type="submission" date="2022-01" db="EMBL/GenBank/DDBJ databases">
        <title>Genome-Based Taxonomic Classification of the Phylum Actinobacteria.</title>
        <authorList>
            <person name="Gao Y."/>
        </authorList>
    </citation>
    <scope>NUCLEOTIDE SEQUENCE</scope>
    <source>
        <strain evidence="1">KLBMP 8922</strain>
    </source>
</reference>
<proteinExistence type="predicted"/>
<evidence type="ECO:0000313" key="1">
    <source>
        <dbReference type="EMBL" id="MCF2526645.1"/>
    </source>
</evidence>
<evidence type="ECO:0000313" key="2">
    <source>
        <dbReference type="Proteomes" id="UP001165378"/>
    </source>
</evidence>
<sequence>MSLSERFRRPERHPYPMPAVVDLATADADIAAMCDHVRTTGDWRAAAAFLESMPLGRPDQVDRRDLASTALSALAQASPGWFAGWETAEPRSAFVLSIRADLWVAKAWKVRGSGYASTVSPAAFREFSRILESADAAARAAVEADPQSGDAWMTWMQVGMGQGVGRAEFDRRWQGLTAAAPHHRFGHNVALQIKCEKWYGSHDEMFAFARTAAAAAPAGSPLKLLPVQAHVEYVLRAARDESFSRGTYWNSAEVRPEVLAAQAAWEARPAPGPTDLHEYSLLAYAQAQSGRWRETGALFTAAGHRVVRYPWSYMPSTYLGIVHGLVEQDRKS</sequence>